<feature type="signal peptide" evidence="1">
    <location>
        <begin position="1"/>
        <end position="24"/>
    </location>
</feature>
<comment type="caution">
    <text evidence="2">The sequence shown here is derived from an EMBL/GenBank/DDBJ whole genome shotgun (WGS) entry which is preliminary data.</text>
</comment>
<dbReference type="RefSeq" id="WP_273926046.1">
    <property type="nucleotide sequence ID" value="NZ_JAQSIO010000002.1"/>
</dbReference>
<accession>A0ABT5MDH4</accession>
<proteinExistence type="predicted"/>
<reference evidence="2 3" key="1">
    <citation type="submission" date="2023-02" db="EMBL/GenBank/DDBJ databases">
        <title>Bacterial whole genome sequence for Curvibacter sp. HBC28.</title>
        <authorList>
            <person name="Le V."/>
            <person name="Ko S.-R."/>
            <person name="Ahn C.-Y."/>
            <person name="Oh H.-M."/>
        </authorList>
    </citation>
    <scope>NUCLEOTIDE SEQUENCE [LARGE SCALE GENOMIC DNA]</scope>
    <source>
        <strain evidence="2 3">HBC28</strain>
    </source>
</reference>
<protein>
    <recommendedName>
        <fullName evidence="4">Cellulase</fullName>
    </recommendedName>
</protein>
<dbReference type="PROSITE" id="PS51257">
    <property type="entry name" value="PROKAR_LIPOPROTEIN"/>
    <property type="match status" value="1"/>
</dbReference>
<evidence type="ECO:0000313" key="3">
    <source>
        <dbReference type="Proteomes" id="UP001528672"/>
    </source>
</evidence>
<gene>
    <name evidence="2" type="ORF">PSQ39_07315</name>
</gene>
<sequence length="368" mass="40034">MQRRHFFLAPAALASGAWVGAASAQTALSCPPVTPPVVTPLAGINVLAEIKALRINSGPVAGGFEIAPNGRLNWYFANLGLLSIVRLLSVAELETLILPYLKLYLSRLLPNQSIDDVNLPYGRANPSVITTVASDSDDAYAATFLSLATRYVRASGNWTWWEANKALIKQVAYRNLALTAKPSGLTSVFQSPRSQSNSIGYLMDNCEGYRGLRDLAALLRSRSELVDANYYDNLASNAAQGIVQQTFKSAAKAFTASDASPLPQSVFYPGTSCQIYAQAFGLVELAPLFDYGWAYLNQQSPGWETGRYDPYPWAILGQVAALRGQTTQARTQLAHIEQLFSTNRALVTINELGFYQRARSLLAGQPEV</sequence>
<dbReference type="Proteomes" id="UP001528672">
    <property type="component" value="Unassembled WGS sequence"/>
</dbReference>
<dbReference type="InterPro" id="IPR008928">
    <property type="entry name" value="6-hairpin_glycosidase_sf"/>
</dbReference>
<evidence type="ECO:0008006" key="4">
    <source>
        <dbReference type="Google" id="ProtNLM"/>
    </source>
</evidence>
<name>A0ABT5MDH4_9BURK</name>
<evidence type="ECO:0000256" key="1">
    <source>
        <dbReference type="SAM" id="SignalP"/>
    </source>
</evidence>
<dbReference type="SUPFAM" id="SSF48208">
    <property type="entry name" value="Six-hairpin glycosidases"/>
    <property type="match status" value="1"/>
</dbReference>
<dbReference type="EMBL" id="JAQSIO010000002">
    <property type="protein sequence ID" value="MDD0814435.1"/>
    <property type="molecule type" value="Genomic_DNA"/>
</dbReference>
<evidence type="ECO:0000313" key="2">
    <source>
        <dbReference type="EMBL" id="MDD0814435.1"/>
    </source>
</evidence>
<organism evidence="2 3">
    <name type="scientific">Curvibacter microcysteis</name>
    <dbReference type="NCBI Taxonomy" id="3026419"/>
    <lineage>
        <taxon>Bacteria</taxon>
        <taxon>Pseudomonadati</taxon>
        <taxon>Pseudomonadota</taxon>
        <taxon>Betaproteobacteria</taxon>
        <taxon>Burkholderiales</taxon>
        <taxon>Comamonadaceae</taxon>
        <taxon>Curvibacter</taxon>
    </lineage>
</organism>
<keyword evidence="1" id="KW-0732">Signal</keyword>
<feature type="chain" id="PRO_5046154823" description="Cellulase" evidence="1">
    <location>
        <begin position="25"/>
        <end position="368"/>
    </location>
</feature>
<keyword evidence="3" id="KW-1185">Reference proteome</keyword>